<sequence>MRNAEKRGFTLVELLVVIAIIGVLVGLLLPAVQAAREAARRMSCSNNFKQLGLAIHNYHSAYNQLPNNHTGTDRAYVGDVSNNSNRRFLSWLVTVLPFIEQQAMWESITNPSQEVSPGSSMPGTVTNGTWPAMGPVPWQAAYPAWATDIAGFRCPSDPSRLPGVATGRSNYAACLGDSIDSCYFGGKNERGAYNQPSDYSLNNDGDMTLRARAANRGFFWSRHKVGFRDVLDGLSNTIAAGEICTSAGSRETRADWVRNISFKGDGTWDGAGEPERCKQGAHIDPARPTFYTSSASVETNPLNSRGGRWGDGRLTYTAFQTILPPNNANCSTNTSDGNWYFISSAGSRHQGGAHVLMGDGAVKFITDSIESGDLTDNAVVASFTGHTSNPNLAGSESPYGLWGSLGTRAAKEVIKDEF</sequence>
<feature type="domain" description="DUF1559" evidence="1">
    <location>
        <begin position="33"/>
        <end position="371"/>
    </location>
</feature>
<protein>
    <submittedName>
        <fullName evidence="2">DUF1559 domain-containing protein</fullName>
    </submittedName>
</protein>
<dbReference type="Proteomes" id="UP001500840">
    <property type="component" value="Unassembled WGS sequence"/>
</dbReference>
<name>A0ABP8MTR9_9BACT</name>
<dbReference type="SUPFAM" id="SSF54523">
    <property type="entry name" value="Pili subunits"/>
    <property type="match status" value="1"/>
</dbReference>
<keyword evidence="3" id="KW-1185">Reference proteome</keyword>
<organism evidence="2 3">
    <name type="scientific">Novipirellula rosea</name>
    <dbReference type="NCBI Taxonomy" id="1031540"/>
    <lineage>
        <taxon>Bacteria</taxon>
        <taxon>Pseudomonadati</taxon>
        <taxon>Planctomycetota</taxon>
        <taxon>Planctomycetia</taxon>
        <taxon>Pirellulales</taxon>
        <taxon>Pirellulaceae</taxon>
        <taxon>Novipirellula</taxon>
    </lineage>
</organism>
<dbReference type="NCBIfam" id="TIGR02532">
    <property type="entry name" value="IV_pilin_GFxxxE"/>
    <property type="match status" value="1"/>
</dbReference>
<accession>A0ABP8MTR9</accession>
<comment type="caution">
    <text evidence="2">The sequence shown here is derived from an EMBL/GenBank/DDBJ whole genome shotgun (WGS) entry which is preliminary data.</text>
</comment>
<evidence type="ECO:0000313" key="3">
    <source>
        <dbReference type="Proteomes" id="UP001500840"/>
    </source>
</evidence>
<dbReference type="InterPro" id="IPR012902">
    <property type="entry name" value="N_methyl_site"/>
</dbReference>
<proteinExistence type="predicted"/>
<dbReference type="PROSITE" id="PS00409">
    <property type="entry name" value="PROKAR_NTER_METHYL"/>
    <property type="match status" value="1"/>
</dbReference>
<dbReference type="Pfam" id="PF07596">
    <property type="entry name" value="SBP_bac_10"/>
    <property type="match status" value="1"/>
</dbReference>
<dbReference type="PANTHER" id="PTHR30093:SF2">
    <property type="entry name" value="TYPE II SECRETION SYSTEM PROTEIN H"/>
    <property type="match status" value="1"/>
</dbReference>
<dbReference type="PANTHER" id="PTHR30093">
    <property type="entry name" value="GENERAL SECRETION PATHWAY PROTEIN G"/>
    <property type="match status" value="1"/>
</dbReference>
<dbReference type="Pfam" id="PF07963">
    <property type="entry name" value="N_methyl"/>
    <property type="match status" value="1"/>
</dbReference>
<dbReference type="InterPro" id="IPR045584">
    <property type="entry name" value="Pilin-like"/>
</dbReference>
<dbReference type="NCBIfam" id="TIGR04294">
    <property type="entry name" value="pre_pil_HX9DG"/>
    <property type="match status" value="1"/>
</dbReference>
<reference evidence="3" key="1">
    <citation type="journal article" date="2019" name="Int. J. Syst. Evol. Microbiol.">
        <title>The Global Catalogue of Microorganisms (GCM) 10K type strain sequencing project: providing services to taxonomists for standard genome sequencing and annotation.</title>
        <authorList>
            <consortium name="The Broad Institute Genomics Platform"/>
            <consortium name="The Broad Institute Genome Sequencing Center for Infectious Disease"/>
            <person name="Wu L."/>
            <person name="Ma J."/>
        </authorList>
    </citation>
    <scope>NUCLEOTIDE SEQUENCE [LARGE SCALE GENOMIC DNA]</scope>
    <source>
        <strain evidence="3">JCM 17759</strain>
    </source>
</reference>
<evidence type="ECO:0000313" key="2">
    <source>
        <dbReference type="EMBL" id="GAA4454833.1"/>
    </source>
</evidence>
<dbReference type="InterPro" id="IPR011453">
    <property type="entry name" value="DUF1559"/>
</dbReference>
<dbReference type="RefSeq" id="WP_345322907.1">
    <property type="nucleotide sequence ID" value="NZ_BAABGA010000035.1"/>
</dbReference>
<dbReference type="EMBL" id="BAABGA010000035">
    <property type="protein sequence ID" value="GAA4454833.1"/>
    <property type="molecule type" value="Genomic_DNA"/>
</dbReference>
<dbReference type="Gene3D" id="3.30.700.10">
    <property type="entry name" value="Glycoprotein, Type 4 Pilin"/>
    <property type="match status" value="1"/>
</dbReference>
<evidence type="ECO:0000259" key="1">
    <source>
        <dbReference type="Pfam" id="PF07596"/>
    </source>
</evidence>
<gene>
    <name evidence="2" type="ORF">GCM10023156_27880</name>
</gene>
<dbReference type="InterPro" id="IPR027558">
    <property type="entry name" value="Pre_pil_HX9DG_C"/>
</dbReference>